<feature type="compositionally biased region" description="Basic residues" evidence="1">
    <location>
        <begin position="242"/>
        <end position="256"/>
    </location>
</feature>
<protein>
    <submittedName>
        <fullName evidence="2">Uncharacterized protein</fullName>
    </submittedName>
</protein>
<keyword evidence="3" id="KW-1185">Reference proteome</keyword>
<accession>A0ABX8U2V2</accession>
<sequence length="277" mass="29646">MTSAVPRAFHCEHTRAKSRVHALVERSGQPATLHAVLTCTDPALAQHAAYLLSSVLENGLGPATRAESERIAAALPDAPAASFRRALADVVNGTWADTPELAATWESLRRGRRDSAGLGDDLASRTPHDARLDAFPGPVVRTISLLEVHVHDPARLLAAATATGWRPFDAEDLDEDDRQDVVGAVMHFINGPEFLPGADQLTDVMQARLLRVDRGDEVSEWSTAPVTAAAARPAPHGAAPRRSGRGGARRTRRHACRYSGDKVRSTGERTGPGSHIP</sequence>
<gene>
    <name evidence="2" type="ORF">Nocox_22315</name>
</gene>
<dbReference type="Proteomes" id="UP000824681">
    <property type="component" value="Chromosome"/>
</dbReference>
<organism evidence="2 3">
    <name type="scientific">Nonomuraea coxensis DSM 45129</name>
    <dbReference type="NCBI Taxonomy" id="1122611"/>
    <lineage>
        <taxon>Bacteria</taxon>
        <taxon>Bacillati</taxon>
        <taxon>Actinomycetota</taxon>
        <taxon>Actinomycetes</taxon>
        <taxon>Streptosporangiales</taxon>
        <taxon>Streptosporangiaceae</taxon>
        <taxon>Nonomuraea</taxon>
    </lineage>
</organism>
<reference evidence="2 3" key="1">
    <citation type="journal article" date="2021" name="ACS Chem. Biol.">
        <title>Genomic-Led Discovery of a Novel Glycopeptide Antibiotic by Nonomuraea coxensis DSM 45129.</title>
        <authorList>
            <person name="Yushchuk O."/>
            <person name="Vior N.M."/>
            <person name="Andreo-Vidal A."/>
            <person name="Berini F."/>
            <person name="Ruckert C."/>
            <person name="Busche T."/>
            <person name="Binda E."/>
            <person name="Kalinowski J."/>
            <person name="Truman A.W."/>
            <person name="Marinelli F."/>
        </authorList>
    </citation>
    <scope>NUCLEOTIDE SEQUENCE [LARGE SCALE GENOMIC DNA]</scope>
    <source>
        <strain evidence="2 3">DSM 45129</strain>
    </source>
</reference>
<dbReference type="RefSeq" id="WP_020545848.1">
    <property type="nucleotide sequence ID" value="NZ_CP068985.1"/>
</dbReference>
<dbReference type="EMBL" id="CP068985">
    <property type="protein sequence ID" value="QYC42067.1"/>
    <property type="molecule type" value="Genomic_DNA"/>
</dbReference>
<evidence type="ECO:0000313" key="3">
    <source>
        <dbReference type="Proteomes" id="UP000824681"/>
    </source>
</evidence>
<proteinExistence type="predicted"/>
<feature type="region of interest" description="Disordered" evidence="1">
    <location>
        <begin position="225"/>
        <end position="277"/>
    </location>
</feature>
<evidence type="ECO:0000313" key="2">
    <source>
        <dbReference type="EMBL" id="QYC42067.1"/>
    </source>
</evidence>
<evidence type="ECO:0000256" key="1">
    <source>
        <dbReference type="SAM" id="MobiDB-lite"/>
    </source>
</evidence>
<name>A0ABX8U2V2_9ACTN</name>
<feature type="compositionally biased region" description="Low complexity" evidence="1">
    <location>
        <begin position="225"/>
        <end position="241"/>
    </location>
</feature>